<dbReference type="GeneID" id="33353276"/>
<keyword evidence="1" id="KW-0150">Chloroplast</keyword>
<name>A0A1Z1M2H0_9FLOR</name>
<gene>
    <name evidence="1" type="primary">ycf41</name>
</gene>
<reference evidence="1" key="1">
    <citation type="journal article" date="2017" name="J. Phycol.">
        <title>Analysis of chloroplast genomes and a supermatrix inform reclassification of the Rhodomelaceae (Rhodophyta).</title>
        <authorList>
            <person name="Diaz-Tapia P."/>
            <person name="Maggs C.A."/>
            <person name="West J.A."/>
            <person name="Verbruggen H."/>
        </authorList>
    </citation>
    <scope>NUCLEOTIDE SEQUENCE</scope>
    <source>
        <strain evidence="1">HV3939</strain>
    </source>
</reference>
<protein>
    <recommendedName>
        <fullName evidence="2">Single-stranded DNA binding protein</fullName>
    </recommendedName>
</protein>
<accession>A0A1Z1M2H0</accession>
<geneLocation type="chloroplast" evidence="1"/>
<dbReference type="AlphaFoldDB" id="A0A1Z1M2H0"/>
<dbReference type="EMBL" id="MF101411">
    <property type="protein sequence ID" value="ARW59984.1"/>
    <property type="molecule type" value="Genomic_DNA"/>
</dbReference>
<proteinExistence type="predicted"/>
<organism evidence="1">
    <name type="scientific">Acrosorium ciliolatum</name>
    <dbReference type="NCBI Taxonomy" id="1550622"/>
    <lineage>
        <taxon>Eukaryota</taxon>
        <taxon>Rhodophyta</taxon>
        <taxon>Florideophyceae</taxon>
        <taxon>Rhodymeniophycidae</taxon>
        <taxon>Ceramiales</taxon>
        <taxon>Delesseriaceae</taxon>
        <taxon>Acrosorium</taxon>
    </lineage>
</organism>
<evidence type="ECO:0000313" key="1">
    <source>
        <dbReference type="EMBL" id="ARW59984.1"/>
    </source>
</evidence>
<sequence length="106" mass="12699">MNNFIITAQIVSHPKIIRSKSENLIIMLITIPNNKKKLCFFNCRVYIKRNVLNKFKNFYRKEDLCLIAGNIKINNSINKENNLFNKYKFKKYLSIDAYIIQPYIYN</sequence>
<evidence type="ECO:0008006" key="2">
    <source>
        <dbReference type="Google" id="ProtNLM"/>
    </source>
</evidence>
<keyword evidence="1" id="KW-0934">Plastid</keyword>
<dbReference type="RefSeq" id="YP_009391840.1">
    <property type="nucleotide sequence ID" value="NC_035260.1"/>
</dbReference>